<evidence type="ECO:0000313" key="2">
    <source>
        <dbReference type="EMBL" id="MET4758854.1"/>
    </source>
</evidence>
<name>A0ABV2SNC5_9GAMM</name>
<proteinExistence type="predicted"/>
<comment type="caution">
    <text evidence="2">The sequence shown here is derived from an EMBL/GenBank/DDBJ whole genome shotgun (WGS) entry which is preliminary data.</text>
</comment>
<evidence type="ECO:0000313" key="3">
    <source>
        <dbReference type="Proteomes" id="UP001549366"/>
    </source>
</evidence>
<feature type="region of interest" description="Disordered" evidence="1">
    <location>
        <begin position="102"/>
        <end position="126"/>
    </location>
</feature>
<organism evidence="2 3">
    <name type="scientific">Endozoicomonas lisbonensis</name>
    <dbReference type="NCBI Taxonomy" id="3120522"/>
    <lineage>
        <taxon>Bacteria</taxon>
        <taxon>Pseudomonadati</taxon>
        <taxon>Pseudomonadota</taxon>
        <taxon>Gammaproteobacteria</taxon>
        <taxon>Oceanospirillales</taxon>
        <taxon>Endozoicomonadaceae</taxon>
        <taxon>Endozoicomonas</taxon>
    </lineage>
</organism>
<dbReference type="Proteomes" id="UP001549366">
    <property type="component" value="Unassembled WGS sequence"/>
</dbReference>
<dbReference type="EMBL" id="JBEWTB010000002">
    <property type="protein sequence ID" value="MET4758854.1"/>
    <property type="molecule type" value="Genomic_DNA"/>
</dbReference>
<gene>
    <name evidence="2" type="ORF">V5J35_004046</name>
</gene>
<protein>
    <submittedName>
        <fullName evidence="2">Uncharacterized protein</fullName>
    </submittedName>
</protein>
<dbReference type="RefSeq" id="WP_354008903.1">
    <property type="nucleotide sequence ID" value="NZ_JBEWTA010000001.1"/>
</dbReference>
<sequence>MRQINNDLVCIVCNPEAFGAAASSGTPPGSRGPSENYDETQGCCTVAGSGNPAIPALGNMAFGQLIGLFGQEQQIYFAEQLSLGVSEEDILKEMLMELNDDGRASAEASVSGNPSDSPPGLVRSEDNFPGFDDSIDNELLGDLINRIQTEFSASIVDRAGAVCRYKGWDLIQSVLSNKVAKEKVSKRAVKRAGQKAGRNGSARLFHMHSLVVGGGAMDADMENHLLSTVRYVNRAFIIRDEKGNVMMFGSLISDPERERVLFSLGNLPIEIQAGNEMSFLLKIIADLNQSPYISAQLEKIDFYYLCNSADGQSSSSNR</sequence>
<reference evidence="2 3" key="1">
    <citation type="submission" date="2024-06" db="EMBL/GenBank/DDBJ databases">
        <title>Genomic Encyclopedia of Type Strains, Phase V (KMG-V): Genome sequencing to study the core and pangenomes of soil and plant-associated prokaryotes.</title>
        <authorList>
            <person name="Whitman W."/>
        </authorList>
    </citation>
    <scope>NUCLEOTIDE SEQUENCE [LARGE SCALE GENOMIC DNA]</scope>
    <source>
        <strain evidence="2 3">NE40</strain>
    </source>
</reference>
<keyword evidence="3" id="KW-1185">Reference proteome</keyword>
<accession>A0ABV2SNC5</accession>
<evidence type="ECO:0000256" key="1">
    <source>
        <dbReference type="SAM" id="MobiDB-lite"/>
    </source>
</evidence>